<dbReference type="AlphaFoldDB" id="A0A2U9NVM9"/>
<evidence type="ECO:0008006" key="4">
    <source>
        <dbReference type="Google" id="ProtNLM"/>
    </source>
</evidence>
<protein>
    <recommendedName>
        <fullName evidence="4">DUF732 domain-containing protein</fullName>
    </recommendedName>
</protein>
<gene>
    <name evidence="2" type="ORF">DMT42_02770</name>
</gene>
<keyword evidence="3" id="KW-1185">Reference proteome</keyword>
<reference evidence="2 3" key="1">
    <citation type="submission" date="2018-06" db="EMBL/GenBank/DDBJ databases">
        <title>The complete genome sequence of a nosiheptide producer Streptomyces actuosus ATCC 25421: deducing the ability of producing a new class III lantibiotics.</title>
        <authorList>
            <person name="Liu W."/>
            <person name="Sun F."/>
            <person name="Hu Y."/>
        </authorList>
    </citation>
    <scope>NUCLEOTIDE SEQUENCE [LARGE SCALE GENOMIC DNA]</scope>
    <source>
        <strain evidence="2 3">ATCC 25421</strain>
    </source>
</reference>
<evidence type="ECO:0000313" key="2">
    <source>
        <dbReference type="EMBL" id="AWT41340.1"/>
    </source>
</evidence>
<dbReference type="OrthoDB" id="3297420at2"/>
<feature type="compositionally biased region" description="Basic and acidic residues" evidence="1">
    <location>
        <begin position="25"/>
        <end position="37"/>
    </location>
</feature>
<organism evidence="2 3">
    <name type="scientific">Streptomyces actuosus</name>
    <dbReference type="NCBI Taxonomy" id="1885"/>
    <lineage>
        <taxon>Bacteria</taxon>
        <taxon>Bacillati</taxon>
        <taxon>Actinomycetota</taxon>
        <taxon>Actinomycetes</taxon>
        <taxon>Kitasatosporales</taxon>
        <taxon>Streptomycetaceae</taxon>
        <taxon>Streptomyces</taxon>
    </lineage>
</organism>
<dbReference type="Proteomes" id="UP000247634">
    <property type="component" value="Chromosome"/>
</dbReference>
<dbReference type="KEGG" id="sact:DMT42_02770"/>
<feature type="region of interest" description="Disordered" evidence="1">
    <location>
        <begin position="22"/>
        <end position="46"/>
    </location>
</feature>
<evidence type="ECO:0000256" key="1">
    <source>
        <dbReference type="SAM" id="MobiDB-lite"/>
    </source>
</evidence>
<accession>A0A2U9NVM9</accession>
<dbReference type="EMBL" id="CP029788">
    <property type="protein sequence ID" value="AWT41340.1"/>
    <property type="molecule type" value="Genomic_DNA"/>
</dbReference>
<evidence type="ECO:0000313" key="3">
    <source>
        <dbReference type="Proteomes" id="UP000247634"/>
    </source>
</evidence>
<sequence>MHDDEDGAVDRGRAQCRTIQAFPGDTDRQVAEAERRFTSPGHPEGFGRAKAARIVDAVHTQLCPAF</sequence>
<proteinExistence type="predicted"/>
<name>A0A2U9NVM9_STRAS</name>